<protein>
    <submittedName>
        <fullName evidence="4">Phage major capsid protein, HK97 family</fullName>
    </submittedName>
</protein>
<evidence type="ECO:0000313" key="4">
    <source>
        <dbReference type="EMBL" id="SKA31047.1"/>
    </source>
</evidence>
<evidence type="ECO:0000256" key="2">
    <source>
        <dbReference type="SAM" id="MobiDB-lite"/>
    </source>
</evidence>
<feature type="region of interest" description="Disordered" evidence="2">
    <location>
        <begin position="66"/>
        <end position="100"/>
    </location>
</feature>
<gene>
    <name evidence="4" type="ORF">SAMN05428963_113107</name>
</gene>
<reference evidence="4 5" key="1">
    <citation type="submission" date="2017-02" db="EMBL/GenBank/DDBJ databases">
        <authorList>
            <person name="Peterson S.W."/>
        </authorList>
    </citation>
    <scope>NUCLEOTIDE SEQUENCE [LARGE SCALE GENOMIC DNA]</scope>
    <source>
        <strain evidence="4 5">USBA 369</strain>
    </source>
</reference>
<evidence type="ECO:0000313" key="5">
    <source>
        <dbReference type="Proteomes" id="UP000190135"/>
    </source>
</evidence>
<comment type="subcellular location">
    <subcellularLocation>
        <location evidence="1">Virion</location>
    </subcellularLocation>
</comment>
<keyword evidence="5" id="KW-1185">Reference proteome</keyword>
<sequence>MNLTEMQEKRGRLVAQAREALDEIKNNTDEARSADLDARHDAIMAEYDQVESLIEREQKMADIEKRLEERTKEREAEDRRKRRPNQGDNVEHRGQDDGDKPEYRQVFYKFLAGGADLGELDAEERAILRAGVQSLKESRMQTTGTNSAGGYTVPVELANFIVKTMKDWGPMYNEDIATVIPTSSGNIINIPTIDDTGVTAEKHTEGAALTDDGGKDATFGQKQLGAYVYDTEFVKFSMELAADSIFNMEALLGALLGERLGRIANRELTIGDGVDDPNGVVTASSLGKVATAAAAIASDELIDLLHSVNAAYRRSPKARWMFSDLTLAAIRKLKDGDGNYLWQMGDVTKGEPGVLLGYRYEINDDVPAIAAGAKPVIFGDFSKYFVRKVGSPVIGVLRERFWPDLGIAGLIRFDGELGDTAAVKHLIMAAS</sequence>
<name>A0A1T4SS88_9HYPH</name>
<feature type="compositionally biased region" description="Basic and acidic residues" evidence="2">
    <location>
        <begin position="89"/>
        <end position="100"/>
    </location>
</feature>
<dbReference type="Proteomes" id="UP000190135">
    <property type="component" value="Unassembled WGS sequence"/>
</dbReference>
<feature type="domain" description="Phage capsid-like C-terminal" evidence="3">
    <location>
        <begin position="149"/>
        <end position="426"/>
    </location>
</feature>
<dbReference type="NCBIfam" id="TIGR01554">
    <property type="entry name" value="major_cap_HK97"/>
    <property type="match status" value="1"/>
</dbReference>
<dbReference type="RefSeq" id="WP_078709603.1">
    <property type="nucleotide sequence ID" value="NZ_FUXL01000013.1"/>
</dbReference>
<dbReference type="InterPro" id="IPR054612">
    <property type="entry name" value="Phage_capsid-like_C"/>
</dbReference>
<feature type="compositionally biased region" description="Basic and acidic residues" evidence="2">
    <location>
        <begin position="66"/>
        <end position="79"/>
    </location>
</feature>
<organism evidence="4 5">
    <name type="scientific">Consotaella salsifontis</name>
    <dbReference type="NCBI Taxonomy" id="1365950"/>
    <lineage>
        <taxon>Bacteria</taxon>
        <taxon>Pseudomonadati</taxon>
        <taxon>Pseudomonadota</taxon>
        <taxon>Alphaproteobacteria</taxon>
        <taxon>Hyphomicrobiales</taxon>
        <taxon>Aurantimonadaceae</taxon>
        <taxon>Consotaella</taxon>
    </lineage>
</organism>
<dbReference type="InterPro" id="IPR024455">
    <property type="entry name" value="Phage_capsid"/>
</dbReference>
<dbReference type="AlphaFoldDB" id="A0A1T4SS88"/>
<dbReference type="SUPFAM" id="SSF56563">
    <property type="entry name" value="Major capsid protein gp5"/>
    <property type="match status" value="1"/>
</dbReference>
<proteinExistence type="predicted"/>
<evidence type="ECO:0000256" key="1">
    <source>
        <dbReference type="ARBA" id="ARBA00004328"/>
    </source>
</evidence>
<dbReference type="EMBL" id="FUXL01000013">
    <property type="protein sequence ID" value="SKA31047.1"/>
    <property type="molecule type" value="Genomic_DNA"/>
</dbReference>
<dbReference type="OrthoDB" id="9786516at2"/>
<dbReference type="STRING" id="1365950.SAMN05428963_113107"/>
<accession>A0A1T4SS88</accession>
<evidence type="ECO:0000259" key="3">
    <source>
        <dbReference type="Pfam" id="PF05065"/>
    </source>
</evidence>
<dbReference type="Pfam" id="PF05065">
    <property type="entry name" value="Phage_capsid"/>
    <property type="match status" value="1"/>
</dbReference>
<dbReference type="Gene3D" id="3.30.2320.10">
    <property type="entry name" value="hypothetical protein PF0899 domain"/>
    <property type="match status" value="1"/>
</dbReference>